<dbReference type="EMBL" id="FOMZ01000016">
    <property type="protein sequence ID" value="SFE55215.1"/>
    <property type="molecule type" value="Genomic_DNA"/>
</dbReference>
<keyword evidence="3" id="KW-1185">Reference proteome</keyword>
<reference evidence="3" key="1">
    <citation type="submission" date="2016-10" db="EMBL/GenBank/DDBJ databases">
        <authorList>
            <person name="Varghese N."/>
            <person name="Submissions S."/>
        </authorList>
    </citation>
    <scope>NUCLEOTIDE SEQUENCE [LARGE SCALE GENOMIC DNA]</scope>
    <source>
        <strain evidence="3">DSM 45004</strain>
    </source>
</reference>
<evidence type="ECO:0000313" key="3">
    <source>
        <dbReference type="Proteomes" id="UP000198716"/>
    </source>
</evidence>
<dbReference type="AlphaFoldDB" id="A0A1I2BGC4"/>
<feature type="region of interest" description="Disordered" evidence="1">
    <location>
        <begin position="1"/>
        <end position="22"/>
    </location>
</feature>
<accession>A0A1I2BGC4</accession>
<name>A0A1I2BGC4_9ACTN</name>
<dbReference type="Proteomes" id="UP000198716">
    <property type="component" value="Unassembled WGS sequence"/>
</dbReference>
<evidence type="ECO:0000256" key="1">
    <source>
        <dbReference type="SAM" id="MobiDB-lite"/>
    </source>
</evidence>
<sequence>MSIETVLEPPLPDLDDGDDDEPTLDLLVAVTEPDETRRGTVTQLPAEADLATVADEWVRALLAAAELRGPALAEAVRRRMADERNH</sequence>
<organism evidence="2 3">
    <name type="scientific">Actinopolyspora alba</name>
    <dbReference type="NCBI Taxonomy" id="673379"/>
    <lineage>
        <taxon>Bacteria</taxon>
        <taxon>Bacillati</taxon>
        <taxon>Actinomycetota</taxon>
        <taxon>Actinomycetes</taxon>
        <taxon>Actinopolysporales</taxon>
        <taxon>Actinopolysporaceae</taxon>
        <taxon>Actinopolyspora</taxon>
        <taxon>Actinopolyspora alba group</taxon>
    </lineage>
</organism>
<gene>
    <name evidence="2" type="ORF">SAMN04487819_11691</name>
</gene>
<evidence type="ECO:0000313" key="2">
    <source>
        <dbReference type="EMBL" id="SFE55215.1"/>
    </source>
</evidence>
<protein>
    <submittedName>
        <fullName evidence="2">Uncharacterized protein</fullName>
    </submittedName>
</protein>
<dbReference type="RefSeq" id="WP_092929270.1">
    <property type="nucleotide sequence ID" value="NZ_FOMZ01000016.1"/>
</dbReference>
<feature type="compositionally biased region" description="Acidic residues" evidence="1">
    <location>
        <begin position="13"/>
        <end position="22"/>
    </location>
</feature>
<proteinExistence type="predicted"/>